<keyword evidence="1" id="KW-0812">Transmembrane</keyword>
<evidence type="ECO:0000313" key="3">
    <source>
        <dbReference type="Proteomes" id="UP000248817"/>
    </source>
</evidence>
<dbReference type="Proteomes" id="UP000248817">
    <property type="component" value="Unassembled WGS sequence"/>
</dbReference>
<organism evidence="2 3">
    <name type="scientific">Aspergillus indologenus CBS 114.80</name>
    <dbReference type="NCBI Taxonomy" id="1450541"/>
    <lineage>
        <taxon>Eukaryota</taxon>
        <taxon>Fungi</taxon>
        <taxon>Dikarya</taxon>
        <taxon>Ascomycota</taxon>
        <taxon>Pezizomycotina</taxon>
        <taxon>Eurotiomycetes</taxon>
        <taxon>Eurotiomycetidae</taxon>
        <taxon>Eurotiales</taxon>
        <taxon>Aspergillaceae</taxon>
        <taxon>Aspergillus</taxon>
        <taxon>Aspergillus subgen. Circumdati</taxon>
    </lineage>
</organism>
<accession>A0A2V5JIY8</accession>
<keyword evidence="1" id="KW-0472">Membrane</keyword>
<keyword evidence="1" id="KW-1133">Transmembrane helix</keyword>
<protein>
    <submittedName>
        <fullName evidence="2">Uncharacterized protein</fullName>
    </submittedName>
</protein>
<reference evidence="2 3" key="1">
    <citation type="submission" date="2018-02" db="EMBL/GenBank/DDBJ databases">
        <title>The genomes of Aspergillus section Nigri reveals drivers in fungal speciation.</title>
        <authorList>
            <consortium name="DOE Joint Genome Institute"/>
            <person name="Vesth T.C."/>
            <person name="Nybo J."/>
            <person name="Theobald S."/>
            <person name="Brandl J."/>
            <person name="Frisvad J.C."/>
            <person name="Nielsen K.F."/>
            <person name="Lyhne E.K."/>
            <person name="Kogle M.E."/>
            <person name="Kuo A."/>
            <person name="Riley R."/>
            <person name="Clum A."/>
            <person name="Nolan M."/>
            <person name="Lipzen A."/>
            <person name="Salamov A."/>
            <person name="Henrissat B."/>
            <person name="Wiebenga A."/>
            <person name="De vries R.P."/>
            <person name="Grigoriev I.V."/>
            <person name="Mortensen U.H."/>
            <person name="Andersen M.R."/>
            <person name="Baker S.E."/>
        </authorList>
    </citation>
    <scope>NUCLEOTIDE SEQUENCE [LARGE SCALE GENOMIC DNA]</scope>
    <source>
        <strain evidence="2 3">CBS 114.80</strain>
    </source>
</reference>
<feature type="transmembrane region" description="Helical" evidence="1">
    <location>
        <begin position="76"/>
        <end position="95"/>
    </location>
</feature>
<evidence type="ECO:0000313" key="2">
    <source>
        <dbReference type="EMBL" id="PYI37006.1"/>
    </source>
</evidence>
<keyword evidence="3" id="KW-1185">Reference proteome</keyword>
<evidence type="ECO:0000256" key="1">
    <source>
        <dbReference type="SAM" id="Phobius"/>
    </source>
</evidence>
<gene>
    <name evidence="2" type="ORF">BP00DRAFT_330861</name>
</gene>
<sequence>LFFSNNIRRTRAKSTIGLRYDLLSANNLELILITNSKLGKILGPATVSAALGFLYIQFILLFTNIIYIFADDFLSLISIIDFLVSCIKVGSVLSLPKIVKLRIIVLVVDNLYNPASTILEVKKFYCKLYILGADRLRSCFILVNLALFNPYLSAVS</sequence>
<name>A0A2V5JIY8_9EURO</name>
<feature type="transmembrane region" description="Helical" evidence="1">
    <location>
        <begin position="47"/>
        <end position="70"/>
    </location>
</feature>
<dbReference type="AlphaFoldDB" id="A0A2V5JIY8"/>
<dbReference type="EMBL" id="KZ825463">
    <property type="protein sequence ID" value="PYI37006.1"/>
    <property type="molecule type" value="Genomic_DNA"/>
</dbReference>
<proteinExistence type="predicted"/>
<feature type="non-terminal residue" evidence="2">
    <location>
        <position position="1"/>
    </location>
</feature>